<sequence length="146" mass="17246">VLHKTSQGERQEKDDDGSLPPPPSPRLINERKVCKNGGADDHRSTIAFLHVTPMWFKLTVKVVVIKVTNRYVWKMFGSIQASDRWYNKASVDADLDDSFDFVFIRRLFQHHGRRLCKQTLDMMPEHSYSCFRRHYANFVYNIEFEH</sequence>
<dbReference type="EMBL" id="JAMZMK010005918">
    <property type="protein sequence ID" value="KAI7751387.1"/>
    <property type="molecule type" value="Genomic_DNA"/>
</dbReference>
<dbReference type="AlphaFoldDB" id="A0AAD5D1J3"/>
<name>A0AAD5D1J3_AMBAR</name>
<dbReference type="Proteomes" id="UP001206925">
    <property type="component" value="Unassembled WGS sequence"/>
</dbReference>
<feature type="non-terminal residue" evidence="2">
    <location>
        <position position="1"/>
    </location>
</feature>
<evidence type="ECO:0000313" key="2">
    <source>
        <dbReference type="EMBL" id="KAI7751387.1"/>
    </source>
</evidence>
<feature type="region of interest" description="Disordered" evidence="1">
    <location>
        <begin position="1"/>
        <end position="28"/>
    </location>
</feature>
<gene>
    <name evidence="2" type="ORF">M8C21_028737</name>
</gene>
<keyword evidence="3" id="KW-1185">Reference proteome</keyword>
<comment type="caution">
    <text evidence="2">The sequence shown here is derived from an EMBL/GenBank/DDBJ whole genome shotgun (WGS) entry which is preliminary data.</text>
</comment>
<evidence type="ECO:0000313" key="3">
    <source>
        <dbReference type="Proteomes" id="UP001206925"/>
    </source>
</evidence>
<accession>A0AAD5D1J3</accession>
<evidence type="ECO:0000256" key="1">
    <source>
        <dbReference type="SAM" id="MobiDB-lite"/>
    </source>
</evidence>
<feature type="compositionally biased region" description="Basic and acidic residues" evidence="1">
    <location>
        <begin position="1"/>
        <end position="13"/>
    </location>
</feature>
<protein>
    <submittedName>
        <fullName evidence="2">Uncharacterized protein</fullName>
    </submittedName>
</protein>
<organism evidence="2 3">
    <name type="scientific">Ambrosia artemisiifolia</name>
    <name type="common">Common ragweed</name>
    <dbReference type="NCBI Taxonomy" id="4212"/>
    <lineage>
        <taxon>Eukaryota</taxon>
        <taxon>Viridiplantae</taxon>
        <taxon>Streptophyta</taxon>
        <taxon>Embryophyta</taxon>
        <taxon>Tracheophyta</taxon>
        <taxon>Spermatophyta</taxon>
        <taxon>Magnoliopsida</taxon>
        <taxon>eudicotyledons</taxon>
        <taxon>Gunneridae</taxon>
        <taxon>Pentapetalae</taxon>
        <taxon>asterids</taxon>
        <taxon>campanulids</taxon>
        <taxon>Asterales</taxon>
        <taxon>Asteraceae</taxon>
        <taxon>Asteroideae</taxon>
        <taxon>Heliantheae alliance</taxon>
        <taxon>Heliantheae</taxon>
        <taxon>Ambrosia</taxon>
    </lineage>
</organism>
<proteinExistence type="predicted"/>
<reference evidence="2" key="1">
    <citation type="submission" date="2022-06" db="EMBL/GenBank/DDBJ databases">
        <title>Uncovering the hologenomic basis of an extraordinary plant invasion.</title>
        <authorList>
            <person name="Bieker V.C."/>
            <person name="Martin M.D."/>
            <person name="Gilbert T."/>
            <person name="Hodgins K."/>
            <person name="Battlay P."/>
            <person name="Petersen B."/>
            <person name="Wilson J."/>
        </authorList>
    </citation>
    <scope>NUCLEOTIDE SEQUENCE</scope>
    <source>
        <strain evidence="2">AA19_3_7</strain>
        <tissue evidence="2">Leaf</tissue>
    </source>
</reference>